<keyword evidence="1" id="KW-0472">Membrane</keyword>
<evidence type="ECO:0000313" key="2">
    <source>
        <dbReference type="EMBL" id="GLQ31034.1"/>
    </source>
</evidence>
<keyword evidence="3" id="KW-1185">Reference proteome</keyword>
<dbReference type="EMBL" id="BSNM01000011">
    <property type="protein sequence ID" value="GLQ31034.1"/>
    <property type="molecule type" value="Genomic_DNA"/>
</dbReference>
<keyword evidence="1" id="KW-0812">Transmembrane</keyword>
<proteinExistence type="predicted"/>
<protein>
    <submittedName>
        <fullName evidence="2">Uncharacterized protein</fullName>
    </submittedName>
</protein>
<evidence type="ECO:0000313" key="3">
    <source>
        <dbReference type="Proteomes" id="UP001161389"/>
    </source>
</evidence>
<sequence length="87" mass="10069">MSPNQHAQDLHNKITKGFKIYGGLLWAIFLIGTILIPSLNGMDDDHVKKLASRSFVILLVAYYLPYFLTWKLFERKYGRITDTAHKD</sequence>
<gene>
    <name evidence="2" type="ORF">GCM10007876_15130</name>
</gene>
<evidence type="ECO:0000256" key="1">
    <source>
        <dbReference type="SAM" id="Phobius"/>
    </source>
</evidence>
<dbReference type="Proteomes" id="UP001161389">
    <property type="component" value="Unassembled WGS sequence"/>
</dbReference>
<accession>A0AA37W791</accession>
<reference evidence="2" key="1">
    <citation type="journal article" date="2014" name="Int. J. Syst. Evol. Microbiol.">
        <title>Complete genome sequence of Corynebacterium casei LMG S-19264T (=DSM 44701T), isolated from a smear-ripened cheese.</title>
        <authorList>
            <consortium name="US DOE Joint Genome Institute (JGI-PGF)"/>
            <person name="Walter F."/>
            <person name="Albersmeier A."/>
            <person name="Kalinowski J."/>
            <person name="Ruckert C."/>
        </authorList>
    </citation>
    <scope>NUCLEOTIDE SEQUENCE</scope>
    <source>
        <strain evidence="2">NBRC 110071</strain>
    </source>
</reference>
<feature type="transmembrane region" description="Helical" evidence="1">
    <location>
        <begin position="20"/>
        <end position="39"/>
    </location>
</feature>
<dbReference type="AlphaFoldDB" id="A0AA37W791"/>
<dbReference type="RefSeq" id="WP_284380515.1">
    <property type="nucleotide sequence ID" value="NZ_BSNM01000011.1"/>
</dbReference>
<feature type="transmembrane region" description="Helical" evidence="1">
    <location>
        <begin position="51"/>
        <end position="70"/>
    </location>
</feature>
<comment type="caution">
    <text evidence="2">The sequence shown here is derived from an EMBL/GenBank/DDBJ whole genome shotgun (WGS) entry which is preliminary data.</text>
</comment>
<organism evidence="2 3">
    <name type="scientific">Litoribrevibacter albus</name>
    <dbReference type="NCBI Taxonomy" id="1473156"/>
    <lineage>
        <taxon>Bacteria</taxon>
        <taxon>Pseudomonadati</taxon>
        <taxon>Pseudomonadota</taxon>
        <taxon>Gammaproteobacteria</taxon>
        <taxon>Oceanospirillales</taxon>
        <taxon>Oceanospirillaceae</taxon>
        <taxon>Litoribrevibacter</taxon>
    </lineage>
</organism>
<name>A0AA37W791_9GAMM</name>
<reference evidence="2" key="2">
    <citation type="submission" date="2023-01" db="EMBL/GenBank/DDBJ databases">
        <title>Draft genome sequence of Litoribrevibacter albus strain NBRC 110071.</title>
        <authorList>
            <person name="Sun Q."/>
            <person name="Mori K."/>
        </authorList>
    </citation>
    <scope>NUCLEOTIDE SEQUENCE</scope>
    <source>
        <strain evidence="2">NBRC 110071</strain>
    </source>
</reference>
<keyword evidence="1" id="KW-1133">Transmembrane helix</keyword>